<organism evidence="1">
    <name type="scientific">uncultured alpha proteobacterium HF0010_30A23</name>
    <dbReference type="NCBI Taxonomy" id="710802"/>
    <lineage>
        <taxon>Bacteria</taxon>
        <taxon>Pseudomonadati</taxon>
        <taxon>Pseudomonadota</taxon>
        <taxon>Alphaproteobacteria</taxon>
        <taxon>environmental samples</taxon>
    </lineage>
</organism>
<name>E0XRM7_9PROT</name>
<dbReference type="EMBL" id="GU474853">
    <property type="protein sequence ID" value="ADI17068.1"/>
    <property type="molecule type" value="Genomic_DNA"/>
</dbReference>
<evidence type="ECO:0000313" key="1">
    <source>
        <dbReference type="EMBL" id="ADI17068.1"/>
    </source>
</evidence>
<sequence>MSSQSLSLQGLGFGLFGRGFDHTRTLPTCTAKTLFWAGLPLKMRRA</sequence>
<dbReference type="AlphaFoldDB" id="E0XRM7"/>
<protein>
    <submittedName>
        <fullName evidence="1">Uncharacterized protein</fullName>
    </submittedName>
</protein>
<reference evidence="1" key="1">
    <citation type="journal article" date="2011" name="Environ. Microbiol.">
        <title>Time-series analyses of Monterey Bay coastal microbial picoplankton using a 'genome proxy' microarray.</title>
        <authorList>
            <person name="Rich V.I."/>
            <person name="Pham V.D."/>
            <person name="Eppley J."/>
            <person name="Shi Y."/>
            <person name="DeLong E.F."/>
        </authorList>
    </citation>
    <scope>NUCLEOTIDE SEQUENCE</scope>
</reference>
<proteinExistence type="predicted"/>
<accession>E0XRM7</accession>